<evidence type="ECO:0008006" key="2">
    <source>
        <dbReference type="Google" id="ProtNLM"/>
    </source>
</evidence>
<dbReference type="InterPro" id="IPR032675">
    <property type="entry name" value="LRR_dom_sf"/>
</dbReference>
<evidence type="ECO:0000313" key="1">
    <source>
        <dbReference type="EMBL" id="TMW92127.1"/>
    </source>
</evidence>
<organism evidence="1">
    <name type="scientific">Solanum chilense</name>
    <name type="common">Tomato</name>
    <name type="synonym">Lycopersicon chilense</name>
    <dbReference type="NCBI Taxonomy" id="4083"/>
    <lineage>
        <taxon>Eukaryota</taxon>
        <taxon>Viridiplantae</taxon>
        <taxon>Streptophyta</taxon>
        <taxon>Embryophyta</taxon>
        <taxon>Tracheophyta</taxon>
        <taxon>Spermatophyta</taxon>
        <taxon>Magnoliopsida</taxon>
        <taxon>eudicotyledons</taxon>
        <taxon>Gunneridae</taxon>
        <taxon>Pentapetalae</taxon>
        <taxon>asterids</taxon>
        <taxon>lamiids</taxon>
        <taxon>Solanales</taxon>
        <taxon>Solanaceae</taxon>
        <taxon>Solanoideae</taxon>
        <taxon>Solaneae</taxon>
        <taxon>Solanum</taxon>
        <taxon>Solanum subgen. Lycopersicon</taxon>
    </lineage>
</organism>
<dbReference type="AlphaFoldDB" id="A0A6N2BB44"/>
<dbReference type="Gene3D" id="3.80.10.10">
    <property type="entry name" value="Ribonuclease Inhibitor"/>
    <property type="match status" value="1"/>
</dbReference>
<reference evidence="1" key="1">
    <citation type="submission" date="2019-05" db="EMBL/GenBank/DDBJ databases">
        <title>The de novo reference genome and transcriptome assemblies of the wild tomato species Solanum chilense.</title>
        <authorList>
            <person name="Stam R."/>
            <person name="Nosenko T."/>
            <person name="Hoerger A.C."/>
            <person name="Stephan W."/>
            <person name="Seidel M.A."/>
            <person name="Kuhn J.M.M."/>
            <person name="Haberer G."/>
            <person name="Tellier A."/>
        </authorList>
    </citation>
    <scope>NUCLEOTIDE SEQUENCE</scope>
    <source>
        <tissue evidence="1">Mature leaves</tissue>
    </source>
</reference>
<proteinExistence type="predicted"/>
<dbReference type="SUPFAM" id="SSF52047">
    <property type="entry name" value="RNI-like"/>
    <property type="match status" value="1"/>
</dbReference>
<gene>
    <name evidence="1" type="ORF">EJD97_013462</name>
</gene>
<dbReference type="PANTHER" id="PTHR15140:SF38">
    <property type="entry name" value="NB-ARC DOMAIN-CONTAINING PROTEIN"/>
    <property type="match status" value="1"/>
</dbReference>
<comment type="caution">
    <text evidence="1">The sequence shown here is derived from an EMBL/GenBank/DDBJ whole genome shotgun (WGS) entry which is preliminary data.</text>
</comment>
<dbReference type="EMBL" id="RXGB01003448">
    <property type="protein sequence ID" value="TMW92127.1"/>
    <property type="molecule type" value="Genomic_DNA"/>
</dbReference>
<name>A0A6N2BB44_SOLCI</name>
<sequence length="121" mass="14282">MENVTFQNLKSLTLSRLIFSKWNMEDHVIFQNLKYLELEALNFSEWKVDAEKSFPVLEKLLICTCDKLMEIPDSFGDIASLKFINVQYSPRLEESLFKIKEYVEEMTGEDKLHVEFYGWGS</sequence>
<accession>A0A6N2BB44</accession>
<protein>
    <recommendedName>
        <fullName evidence="2">NB-ARC domain-containing protein</fullName>
    </recommendedName>
</protein>
<dbReference type="PANTHER" id="PTHR15140">
    <property type="entry name" value="TUBULIN-SPECIFIC CHAPERONE E"/>
    <property type="match status" value="1"/>
</dbReference>